<gene>
    <name evidence="2" type="ORF">FB474_1262</name>
</gene>
<dbReference type="OrthoDB" id="9794948at2"/>
<feature type="compositionally biased region" description="Gly residues" evidence="1">
    <location>
        <begin position="232"/>
        <end position="243"/>
    </location>
</feature>
<dbReference type="PANTHER" id="PTHR35802">
    <property type="entry name" value="PROTEASE SYNTHASE AND SPORULATION PROTEIN PAI 2"/>
    <property type="match status" value="1"/>
</dbReference>
<dbReference type="InterPro" id="IPR012349">
    <property type="entry name" value="Split_barrel_FMN-bd"/>
</dbReference>
<evidence type="ECO:0000313" key="2">
    <source>
        <dbReference type="EMBL" id="TQL59891.1"/>
    </source>
</evidence>
<dbReference type="AlphaFoldDB" id="A0A542ZHT5"/>
<proteinExistence type="predicted"/>
<dbReference type="RefSeq" id="WP_141787854.1">
    <property type="nucleotide sequence ID" value="NZ_VFOQ01000001.1"/>
</dbReference>
<name>A0A542ZHT5_9MICO</name>
<organism evidence="2 3">
    <name type="scientific">Oryzihumus leptocrescens</name>
    <dbReference type="NCBI Taxonomy" id="297536"/>
    <lineage>
        <taxon>Bacteria</taxon>
        <taxon>Bacillati</taxon>
        <taxon>Actinomycetota</taxon>
        <taxon>Actinomycetes</taxon>
        <taxon>Micrococcales</taxon>
        <taxon>Intrasporangiaceae</taxon>
        <taxon>Oryzihumus</taxon>
    </lineage>
</organism>
<reference evidence="2 3" key="1">
    <citation type="submission" date="2019-06" db="EMBL/GenBank/DDBJ databases">
        <title>Sequencing the genomes of 1000 actinobacteria strains.</title>
        <authorList>
            <person name="Klenk H.-P."/>
        </authorList>
    </citation>
    <scope>NUCLEOTIDE SEQUENCE [LARGE SCALE GENOMIC DNA]</scope>
    <source>
        <strain evidence="2 3">DSM 18082</strain>
    </source>
</reference>
<dbReference type="PANTHER" id="PTHR35802:SF1">
    <property type="entry name" value="PROTEASE SYNTHASE AND SPORULATION PROTEIN PAI 2"/>
    <property type="match status" value="1"/>
</dbReference>
<feature type="compositionally biased region" description="Gly residues" evidence="1">
    <location>
        <begin position="213"/>
        <end position="222"/>
    </location>
</feature>
<protein>
    <submittedName>
        <fullName evidence="2">PaiB family negative transcriptional regulator</fullName>
    </submittedName>
</protein>
<accession>A0A542ZHT5</accession>
<dbReference type="Pfam" id="PF04299">
    <property type="entry name" value="FMN_bind_2"/>
    <property type="match status" value="1"/>
</dbReference>
<dbReference type="Gene3D" id="2.30.110.10">
    <property type="entry name" value="Electron Transport, Fmn-binding Protein, Chain A"/>
    <property type="match status" value="1"/>
</dbReference>
<evidence type="ECO:0000313" key="3">
    <source>
        <dbReference type="Proteomes" id="UP000319514"/>
    </source>
</evidence>
<feature type="region of interest" description="Disordered" evidence="1">
    <location>
        <begin position="209"/>
        <end position="243"/>
    </location>
</feature>
<dbReference type="SUPFAM" id="SSF50475">
    <property type="entry name" value="FMN-binding split barrel"/>
    <property type="match status" value="1"/>
</dbReference>
<sequence length="243" mass="25509">MLVHPWDGPVDEHEWREALRVLDFGQLIAPGGPERELPVVVPTHFLYDGDRTIELHLARPNPVWAAFEERPRALLTVVGDYVYVPAEVNAGDDPALGVPTSYYASVQAEVDVEVVDDPAAKASILNRQLAHFEPGGSPRVPVDALGADRRVLPGIRGLRLTVTGVRAKFKYGGNKSVEQRLEIASALASRGGPMDGAARRRLLDRLPGDAVGPTGGAVGPGGAVDVASPGVPTGGGTPGDATG</sequence>
<dbReference type="EMBL" id="VFOQ01000001">
    <property type="protein sequence ID" value="TQL59891.1"/>
    <property type="molecule type" value="Genomic_DNA"/>
</dbReference>
<dbReference type="InterPro" id="IPR007396">
    <property type="entry name" value="TR_PAI2-type"/>
</dbReference>
<dbReference type="Proteomes" id="UP000319514">
    <property type="component" value="Unassembled WGS sequence"/>
</dbReference>
<comment type="caution">
    <text evidence="2">The sequence shown here is derived from an EMBL/GenBank/DDBJ whole genome shotgun (WGS) entry which is preliminary data.</text>
</comment>
<keyword evidence="3" id="KW-1185">Reference proteome</keyword>
<evidence type="ECO:0000256" key="1">
    <source>
        <dbReference type="SAM" id="MobiDB-lite"/>
    </source>
</evidence>